<evidence type="ECO:0008006" key="7">
    <source>
        <dbReference type="Google" id="ProtNLM"/>
    </source>
</evidence>
<protein>
    <recommendedName>
        <fullName evidence="7">Toxin subunit</fullName>
    </recommendedName>
</protein>
<keyword evidence="6" id="KW-1185">Reference proteome</keyword>
<dbReference type="HOGENOM" id="CLU_000189_1_0_1"/>
<sequence>MYWYKHRNCLKLPELVKHTSKMDTINLLWEALDRLFAQPSPDFNTWQTAKAGFTSQPSITWDNLHAALGVLQGSLSSQSVEPFRFIVEIYDICCNAADKGGGSAFQYLIKEYYSPVVTLDDIARRYSDVIVDLVREGLGDPTLGRFKWEFFNKHAFLCLGSLLKSGVFQTPLGPDSTNKVADFIQALYSRGFVFKEDSVASIFTNDVYKDLILVFDSDEVVKLKEFLESVQRLSYFAPLPEIIATLQRAGITSARAVAKNSDFDKLAASLGIEDFWATAIQVAAALINQRNDEIWFSLLKGRLDHPLSAVVDPASQDLDADPNIEVNFTNLFKDVNSVHTDEAYSVTSASAYLVDLLEYLKESQIPNSSPTKTLQDELLRRRPDISNLELSKDNTFNLVPYSTIVQETMETFISTLPTITAAKAGNQNGMPAGQDVYKYVYGTQLQSVLTPLPSFPYNDATRSIRAFIEGTGISLVSFQQAFKKQLSLVDQKQYVSYFRQFYRQIDASRANLTREDFGIITGKPYSLEDGSETALGVKSAGLFWGYEAADSLDANSIMASSKGLQLIQQEFMAKSGLSFAEVVEILRTKFFARHLVVTSTTGGFTEDLSQFRLQNSPVTNLNITDPLDVTTCFNLQAFIRLRKALNWTTPNLDAALSALAHIEFYDVSGSSYKISPETVSALGAINELSAKTKIDVQTLSLLWVDMDGFFDNSFYLDTFLGDQILLMHPELFVYQTGVISQSLILEDYHQLLESLLGVSTEQLDAILTVTSLQSPSTLWTLQTVSKIFRCNLQSQIFKYSRAEHFAVFESILLSEGTSCSTPQSTLAFYDRWQNLTKDPWSPSTILEYIHATPPAPGSDDSNLISLSTAVAIYGIDKLNAENMEKNAQLLPGAVQPADPSVTLRNSINALFPKVKMDVLIYFLDKLLYDSLLSGALLATSNFAIIHNRSDFSALGLVSSQFIPSDTSGVYNPSGTKFRLKLDCSSMKSPGQDLVRNLTVFKIGDQIVNVDTVIISTDTTDPLATSVVILSQEVQPKGDSFSLLQLPDLASLQLEIKDVSALVLVTEDSEDPQPIFVSKSFTDGATSLLGQLTSVFDIVGNQNYQLIDLNSVLLSNIHWNALQFKDLEKVKTYTSLRRLAGGDRSKLAISMKLCAAPTKDTILNILPKALADTSTFPEQKLRDYISAIYGTLSDDELSTTFADGSELLKIISAMNLIQKIGFTRASIAQLVGWAHCTIHPDSSLEFKAVSEIKNLLGNSSGTAANKQVLAKADSTLAPTRRKALSDFLLQHPRLKGDNIRDIDELSGYFLMDINMGPSFQTSRMKSAILSIQTFVQRCLLGLERKYDIPTTIIDQNSWSWMSRENVWEASRKIFLYPENWADPGLRDDKSDQFVDLENKLNQANITADSVAAAIREYIYTTHEISDLEIQAYFFEKSTGFRGVYHFFGRTRNTPYKIYYRKMTLEGPAEQLAEAYWYPWTLINVEVPAQETYIDGTPLDKPGIYLLPTMHRGRLFLFMPYLTIKSTSKPIQNVTKVTQDSSGNEVQTQSSPTLRNMLDSDLNSTAGSNVHKYWELHMAWVELRNGKWTPKQISQSYVTISETPDAPLPSPENFCFWVRNRNDGEIAIIDAEQIIYQQDTTNSVMFHGKVISLLGAAPQATQTRTASTKPLARFELRGSQMVVETASAPGEEIALQIKFYKTNAVGAEANLWSTPPSGSNTPLFLPGDDLVSIIPKKKNMLVNKWEALMNSYKFGSKSAPQTPVLTFPPFTNELLDNPGHTLSWTFSFNETHYNRPLGLVLERRTASLVESFFGFPFTDFSGAIDDTKSQSITSQRLAHDLSPLLVEKAAGDDIAEIFKLLQDGPAAWVKDAFGGDDKTGYYHELSTPYSIYNWELGFHIIMLLVEWLEAKQQYDLAIQFAKLVFDPSLNDAAPTTTSTTTGSTKQPLSNLESCWQFHPFRNRKLRNSGSVQSIVRNLKPLRGSNLRVQQWRKDPFNPHIIARGRPAVYMRRFVMKYIEILLAKADLLFQDDSMESVAAALQLYIESSHLFGPAPEEIPKPTNSQILSYKDLSGQMNDFSTANVDLELQFPYFVPQTSVFPSNETPTATFSSLQGITRTDYFGIAVNPQILALKGTIDDRLFKARNGLDINGHVRTLALYDPPLDPGQLINAIRSGAGINGALMQDGVGPMPNYRFLWLLQKAYEMCSELKASLDALLSLKEKKDVEALSLLRSRQDMKVQELTAAIKQSSRDECVKSLEVLQDTRNAHVHRLKYYLALIGEPDSRVPTADVDWSEIVQHIDTPQDDELRMSPYENLEMVMADNATTVTAIASGLDNQASFMRLLPHISENVEPLGCGVTTMIDTHNVADFLSASAGVIRSNAELINSVSVKAGRKANLVRQLQERRFQANTAGMDIKNCDRQIEAQKIRLQGIDHEIALQAQQQKDAKEVDDFLNQKYTKQALYDWMDKTVQKTSYDLFQLTIAMARKAEKAFFFERGRQPLTFLQPGYWNATQNGLTSVQTLYNDLKKMESAYVEKPAHDFEMTKSISMKQVSPMSLLKLRETGTTDFTIPEVIFDFDFPGHYGRRIKQVTVSIPCIVGPYTSLSCDVRLISHCYRLEASGSTSNPDYYPANFDAYATDSRFASDSVPIKAIAMSTGQMDGGQFELSFQSERYAPFEGAGVISRWTLSLPPKSMQQFEYRTISDVVFHIRYMSLDGPTAREAAMGAVQQWQFGTDAVKSGSSASFLCDLKNEFPGEWLKISAPDKASAPGGNLVKLLSLQNIRRYLSYWANRDTANILSVKLVIGASQTDDLALAKFQLQSPVGTGNLTIDFQDGVDEIDGTLVRQNSDEYAGKMPVGDLRLQITGSEDAFKNIENIWMVVAYKTLKK</sequence>
<accession>S8BJ34</accession>
<dbReference type="Proteomes" id="UP000015100">
    <property type="component" value="Unassembled WGS sequence"/>
</dbReference>
<feature type="region of interest" description="Disordered" evidence="1">
    <location>
        <begin position="1533"/>
        <end position="1554"/>
    </location>
</feature>
<dbReference type="Pfam" id="PF20220">
    <property type="entry name" value="ABC_toxin_N"/>
    <property type="match status" value="1"/>
</dbReference>
<feature type="compositionally biased region" description="Polar residues" evidence="1">
    <location>
        <begin position="1533"/>
        <end position="1552"/>
    </location>
</feature>
<name>S8BJ34_DACHA</name>
<dbReference type="STRING" id="1284197.S8BJ34"/>
<dbReference type="eggNOG" id="ENOG502RX9A">
    <property type="taxonomic scope" value="Eukaryota"/>
</dbReference>
<dbReference type="Pfam" id="PF18276">
    <property type="entry name" value="TcA_TcB_BD"/>
    <property type="match status" value="1"/>
</dbReference>
<dbReference type="OrthoDB" id="4940706at2759"/>
<dbReference type="InterPro" id="IPR041079">
    <property type="entry name" value="Neuraminidase-like"/>
</dbReference>
<evidence type="ECO:0000259" key="3">
    <source>
        <dbReference type="Pfam" id="PF18413"/>
    </source>
</evidence>
<dbReference type="OMA" id="YNWELGF"/>
<evidence type="ECO:0000313" key="6">
    <source>
        <dbReference type="Proteomes" id="UP000015100"/>
    </source>
</evidence>
<evidence type="ECO:0000259" key="2">
    <source>
        <dbReference type="Pfam" id="PF18276"/>
    </source>
</evidence>
<organism evidence="5 6">
    <name type="scientific">Dactylellina haptotyla (strain CBS 200.50)</name>
    <name type="common">Nematode-trapping fungus</name>
    <name type="synonym">Monacrosporium haptotylum</name>
    <dbReference type="NCBI Taxonomy" id="1284197"/>
    <lineage>
        <taxon>Eukaryota</taxon>
        <taxon>Fungi</taxon>
        <taxon>Dikarya</taxon>
        <taxon>Ascomycota</taxon>
        <taxon>Pezizomycotina</taxon>
        <taxon>Orbiliomycetes</taxon>
        <taxon>Orbiliales</taxon>
        <taxon>Orbiliaceae</taxon>
        <taxon>Dactylellina</taxon>
    </lineage>
</organism>
<reference evidence="5 6" key="1">
    <citation type="journal article" date="2013" name="PLoS Genet.">
        <title>Genomic mechanisms accounting for the adaptation to parasitism in nematode-trapping fungi.</title>
        <authorList>
            <person name="Meerupati T."/>
            <person name="Andersson K.M."/>
            <person name="Friman E."/>
            <person name="Kumar D."/>
            <person name="Tunlid A."/>
            <person name="Ahren D."/>
        </authorList>
    </citation>
    <scope>NUCLEOTIDE SEQUENCE [LARGE SCALE GENOMIC DNA]</scope>
    <source>
        <strain evidence="5 6">CBS 200.50</strain>
    </source>
</reference>
<feature type="domain" description="Neuraminidase-like" evidence="3">
    <location>
        <begin position="1426"/>
        <end position="1608"/>
    </location>
</feature>
<evidence type="ECO:0000259" key="4">
    <source>
        <dbReference type="Pfam" id="PF20220"/>
    </source>
</evidence>
<evidence type="ECO:0000256" key="1">
    <source>
        <dbReference type="SAM" id="MobiDB-lite"/>
    </source>
</evidence>
<feature type="domain" description="Tc toxin complex TcA C-terminal TcB-binding" evidence="2">
    <location>
        <begin position="2420"/>
        <end position="2712"/>
    </location>
</feature>
<proteinExistence type="predicted"/>
<dbReference type="EMBL" id="AQGS01001196">
    <property type="protein sequence ID" value="EPS35312.1"/>
    <property type="molecule type" value="Genomic_DNA"/>
</dbReference>
<feature type="domain" description="ABC toxin N-terminal" evidence="4">
    <location>
        <begin position="1275"/>
        <end position="1396"/>
    </location>
</feature>
<evidence type="ECO:0000313" key="5">
    <source>
        <dbReference type="EMBL" id="EPS35312.1"/>
    </source>
</evidence>
<reference evidence="6" key="2">
    <citation type="submission" date="2013-04" db="EMBL/GenBank/DDBJ databases">
        <title>Genomic mechanisms accounting for the adaptation to parasitism in nematode-trapping fungi.</title>
        <authorList>
            <person name="Ahren D.G."/>
        </authorList>
    </citation>
    <scope>NUCLEOTIDE SEQUENCE [LARGE SCALE GENOMIC DNA]</scope>
    <source>
        <strain evidence="6">CBS 200.50</strain>
    </source>
</reference>
<dbReference type="Pfam" id="PF18413">
    <property type="entry name" value="Neuraminidase"/>
    <property type="match status" value="1"/>
</dbReference>
<dbReference type="InterPro" id="IPR046839">
    <property type="entry name" value="ABC_toxin_N"/>
</dbReference>
<dbReference type="InterPro" id="IPR040840">
    <property type="entry name" value="TcA_TcB_BD"/>
</dbReference>
<gene>
    <name evidence="5" type="ORF">H072_11353</name>
</gene>
<comment type="caution">
    <text evidence="5">The sequence shown here is derived from an EMBL/GenBank/DDBJ whole genome shotgun (WGS) entry which is preliminary data.</text>
</comment>